<name>A0ABP7KTU1_9MICO</name>
<feature type="region of interest" description="Disordered" evidence="3">
    <location>
        <begin position="217"/>
        <end position="240"/>
    </location>
</feature>
<evidence type="ECO:0000256" key="1">
    <source>
        <dbReference type="ARBA" id="ARBA00007274"/>
    </source>
</evidence>
<comment type="caution">
    <text evidence="4">The sequence shown here is derived from an EMBL/GenBank/DDBJ whole genome shotgun (WGS) entry which is preliminary data.</text>
</comment>
<dbReference type="InterPro" id="IPR001451">
    <property type="entry name" value="Hexapep"/>
</dbReference>
<comment type="similarity">
    <text evidence="1">Belongs to the transferase hexapeptide repeat family.</text>
</comment>
<dbReference type="InterPro" id="IPR051159">
    <property type="entry name" value="Hexapeptide_acetyltransf"/>
</dbReference>
<dbReference type="PANTHER" id="PTHR23416:SF23">
    <property type="entry name" value="ACETYLTRANSFERASE C18B11.09C-RELATED"/>
    <property type="match status" value="1"/>
</dbReference>
<dbReference type="Pfam" id="PF00132">
    <property type="entry name" value="Hexapep"/>
    <property type="match status" value="1"/>
</dbReference>
<sequence length="240" mass="26542">MAEGTSRFGRHRPAGRPKTRRTLVGASPDAYTSRMPASEPEIPLPEEGAPRWNLGNFVGSGYDRGRGPLWQVAWMLVSGIVVVRWWCPVRLRIAILRWFGATIGDNVVLRHRVRIHWPWKLSVGDRSWIGEDVWVLNLEPVTIGSDVCVSQSVLLCTGSHDRHSPTFEFDNGPIVIDDGAWIAARATILRGTRIGKNSVIGATSLVTSDVPDGSFVRAPRSDVRAPRAERLSGSHDRDPV</sequence>
<evidence type="ECO:0008006" key="6">
    <source>
        <dbReference type="Google" id="ProtNLM"/>
    </source>
</evidence>
<dbReference type="Gene3D" id="2.160.10.10">
    <property type="entry name" value="Hexapeptide repeat proteins"/>
    <property type="match status" value="1"/>
</dbReference>
<protein>
    <recommendedName>
        <fullName evidence="6">Colanic acid biosynthesis acetyltransferase</fullName>
    </recommendedName>
</protein>
<dbReference type="InterPro" id="IPR011004">
    <property type="entry name" value="Trimer_LpxA-like_sf"/>
</dbReference>
<accession>A0ABP7KTU1</accession>
<evidence type="ECO:0000256" key="2">
    <source>
        <dbReference type="ARBA" id="ARBA00022679"/>
    </source>
</evidence>
<dbReference type="SUPFAM" id="SSF51161">
    <property type="entry name" value="Trimeric LpxA-like enzymes"/>
    <property type="match status" value="1"/>
</dbReference>
<feature type="region of interest" description="Disordered" evidence="3">
    <location>
        <begin position="1"/>
        <end position="47"/>
    </location>
</feature>
<dbReference type="Proteomes" id="UP001501803">
    <property type="component" value="Unassembled WGS sequence"/>
</dbReference>
<dbReference type="EMBL" id="BAABCN010000010">
    <property type="protein sequence ID" value="GAA3887014.1"/>
    <property type="molecule type" value="Genomic_DNA"/>
</dbReference>
<feature type="compositionally biased region" description="Basic and acidic residues" evidence="3">
    <location>
        <begin position="219"/>
        <end position="240"/>
    </location>
</feature>
<evidence type="ECO:0000313" key="4">
    <source>
        <dbReference type="EMBL" id="GAA3887014.1"/>
    </source>
</evidence>
<feature type="compositionally biased region" description="Basic residues" evidence="3">
    <location>
        <begin position="8"/>
        <end position="21"/>
    </location>
</feature>
<keyword evidence="5" id="KW-1185">Reference proteome</keyword>
<dbReference type="PANTHER" id="PTHR23416">
    <property type="entry name" value="SIALIC ACID SYNTHASE-RELATED"/>
    <property type="match status" value="1"/>
</dbReference>
<evidence type="ECO:0000313" key="5">
    <source>
        <dbReference type="Proteomes" id="UP001501803"/>
    </source>
</evidence>
<organism evidence="4 5">
    <name type="scientific">Leifsonia kafniensis</name>
    <dbReference type="NCBI Taxonomy" id="475957"/>
    <lineage>
        <taxon>Bacteria</taxon>
        <taxon>Bacillati</taxon>
        <taxon>Actinomycetota</taxon>
        <taxon>Actinomycetes</taxon>
        <taxon>Micrococcales</taxon>
        <taxon>Microbacteriaceae</taxon>
        <taxon>Leifsonia</taxon>
    </lineage>
</organism>
<reference evidence="5" key="1">
    <citation type="journal article" date="2019" name="Int. J. Syst. Evol. Microbiol.">
        <title>The Global Catalogue of Microorganisms (GCM) 10K type strain sequencing project: providing services to taxonomists for standard genome sequencing and annotation.</title>
        <authorList>
            <consortium name="The Broad Institute Genomics Platform"/>
            <consortium name="The Broad Institute Genome Sequencing Center for Infectious Disease"/>
            <person name="Wu L."/>
            <person name="Ma J."/>
        </authorList>
    </citation>
    <scope>NUCLEOTIDE SEQUENCE [LARGE SCALE GENOMIC DNA]</scope>
    <source>
        <strain evidence="5">JCM 17021</strain>
    </source>
</reference>
<proteinExistence type="inferred from homology"/>
<dbReference type="CDD" id="cd05825">
    <property type="entry name" value="LbH_wcaF_like"/>
    <property type="match status" value="1"/>
</dbReference>
<gene>
    <name evidence="4" type="ORF">GCM10022381_31330</name>
</gene>
<keyword evidence="2" id="KW-0808">Transferase</keyword>
<evidence type="ECO:0000256" key="3">
    <source>
        <dbReference type="SAM" id="MobiDB-lite"/>
    </source>
</evidence>